<dbReference type="Pfam" id="PF07571">
    <property type="entry name" value="TAF6_C"/>
    <property type="match status" value="2"/>
</dbReference>
<feature type="compositionally biased region" description="Acidic residues" evidence="8">
    <location>
        <begin position="289"/>
        <end position="303"/>
    </location>
</feature>
<dbReference type="AlphaFoldDB" id="A0A061H616"/>
<dbReference type="SMART" id="SM00803">
    <property type="entry name" value="TAF"/>
    <property type="match status" value="1"/>
</dbReference>
<keyword evidence="4" id="KW-0804">Transcription</keyword>
<dbReference type="SUPFAM" id="SSF47113">
    <property type="entry name" value="Histone-fold"/>
    <property type="match status" value="1"/>
</dbReference>
<evidence type="ECO:0000256" key="7">
    <source>
        <dbReference type="ARBA" id="ARBA00093655"/>
    </source>
</evidence>
<evidence type="ECO:0000256" key="4">
    <source>
        <dbReference type="ARBA" id="ARBA00023163"/>
    </source>
</evidence>
<evidence type="ECO:0000256" key="1">
    <source>
        <dbReference type="ARBA" id="ARBA00004123"/>
    </source>
</evidence>
<feature type="domain" description="TATA box binding protein associated factor (TAF) histone-like fold" evidence="9">
    <location>
        <begin position="64"/>
        <end position="128"/>
    </location>
</feature>
<evidence type="ECO:0000256" key="3">
    <source>
        <dbReference type="ARBA" id="ARBA00023015"/>
    </source>
</evidence>
<dbReference type="GO" id="GO:0006325">
    <property type="term" value="P:chromatin organization"/>
    <property type="evidence" value="ECO:0007669"/>
    <property type="project" value="UniProtKB-ARBA"/>
</dbReference>
<evidence type="ECO:0000256" key="8">
    <source>
        <dbReference type="SAM" id="MobiDB-lite"/>
    </source>
</evidence>
<feature type="compositionally biased region" description="Basic and acidic residues" evidence="8">
    <location>
        <begin position="642"/>
        <end position="661"/>
    </location>
</feature>
<evidence type="ECO:0000313" key="10">
    <source>
        <dbReference type="EMBL" id="EPQ26001.1"/>
    </source>
</evidence>
<keyword evidence="3" id="KW-0805">Transcription regulation</keyword>
<evidence type="ECO:0000256" key="6">
    <source>
        <dbReference type="ARBA" id="ARBA00076308"/>
    </source>
</evidence>
<dbReference type="InterPro" id="IPR037796">
    <property type="entry name" value="TAF6"/>
</dbReference>
<dbReference type="GO" id="GO:0046982">
    <property type="term" value="F:protein heterodimerization activity"/>
    <property type="evidence" value="ECO:0007669"/>
    <property type="project" value="InterPro"/>
</dbReference>
<reference evidence="10 11" key="1">
    <citation type="journal article" date="2013" name="Plant Cell">
        <title>The transition from a phytopathogenic smut ancestor to an anamorphic biocontrol agent deciphered by comparative whole-genome analysis.</title>
        <authorList>
            <person name="Lefebvre F."/>
            <person name="Joly D.L."/>
            <person name="Labbe C."/>
            <person name="Teichmann B."/>
            <person name="Linning R."/>
            <person name="Belzile F."/>
            <person name="Bakkeren G."/>
            <person name="Belanger R.R."/>
        </authorList>
    </citation>
    <scope>NUCLEOTIDE SEQUENCE [LARGE SCALE GENOMIC DNA]</scope>
    <source>
        <strain evidence="10 11">PF-1</strain>
    </source>
</reference>
<organism evidence="10 11">
    <name type="scientific">Pseudozyma flocculosa PF-1</name>
    <dbReference type="NCBI Taxonomy" id="1277687"/>
    <lineage>
        <taxon>Eukaryota</taxon>
        <taxon>Fungi</taxon>
        <taxon>Dikarya</taxon>
        <taxon>Basidiomycota</taxon>
        <taxon>Ustilaginomycotina</taxon>
        <taxon>Ustilaginomycetes</taxon>
        <taxon>Ustilaginales</taxon>
        <taxon>Ustilaginaceae</taxon>
        <taxon>Pseudozyma</taxon>
    </lineage>
</organism>
<dbReference type="eggNOG" id="KOG2549">
    <property type="taxonomic scope" value="Eukaryota"/>
</dbReference>
<dbReference type="CDD" id="cd22931">
    <property type="entry name" value="HFD_TAF6"/>
    <property type="match status" value="1"/>
</dbReference>
<dbReference type="GO" id="GO:0051123">
    <property type="term" value="P:RNA polymerase II preinitiation complex assembly"/>
    <property type="evidence" value="ECO:0007669"/>
    <property type="project" value="TreeGrafter"/>
</dbReference>
<keyword evidence="5" id="KW-0539">Nucleus</keyword>
<dbReference type="InterPro" id="IPR011442">
    <property type="entry name" value="TAF6_C"/>
</dbReference>
<dbReference type="GeneID" id="19320531"/>
<dbReference type="GO" id="GO:0003713">
    <property type="term" value="F:transcription coactivator activity"/>
    <property type="evidence" value="ECO:0007669"/>
    <property type="project" value="TreeGrafter"/>
</dbReference>
<dbReference type="Proteomes" id="UP000053664">
    <property type="component" value="Unassembled WGS sequence"/>
</dbReference>
<dbReference type="FunFam" id="1.10.20.10:FF:000033">
    <property type="entry name" value="Transcription initiation factor TFIID complex subunit"/>
    <property type="match status" value="1"/>
</dbReference>
<dbReference type="InterPro" id="IPR004823">
    <property type="entry name" value="TAF_TATA-bd_Histone-like_dom"/>
</dbReference>
<evidence type="ECO:0000256" key="5">
    <source>
        <dbReference type="ARBA" id="ARBA00023242"/>
    </source>
</evidence>
<dbReference type="GO" id="GO:0005669">
    <property type="term" value="C:transcription factor TFIID complex"/>
    <property type="evidence" value="ECO:0007669"/>
    <property type="project" value="InterPro"/>
</dbReference>
<dbReference type="PANTHER" id="PTHR10221">
    <property type="entry name" value="TRANSCRIPTION INITIATION FACTOR TFIID SUBUNIT 6"/>
    <property type="match status" value="1"/>
</dbReference>
<dbReference type="RefSeq" id="XP_007882187.1">
    <property type="nucleotide sequence ID" value="XM_007883996.1"/>
</dbReference>
<dbReference type="HOGENOM" id="CLU_021711_3_2_1"/>
<dbReference type="Pfam" id="PF02969">
    <property type="entry name" value="TAF"/>
    <property type="match status" value="1"/>
</dbReference>
<dbReference type="Gene3D" id="1.25.40.770">
    <property type="entry name" value="TAF6, C-terminal HEAT repeat domain"/>
    <property type="match status" value="1"/>
</dbReference>
<evidence type="ECO:0000256" key="2">
    <source>
        <dbReference type="ARBA" id="ARBA00007688"/>
    </source>
</evidence>
<dbReference type="InterPro" id="IPR009072">
    <property type="entry name" value="Histone-fold"/>
</dbReference>
<feature type="region of interest" description="Disordered" evidence="8">
    <location>
        <begin position="286"/>
        <end position="344"/>
    </location>
</feature>
<dbReference type="CDD" id="cd08050">
    <property type="entry name" value="TAF6C"/>
    <property type="match status" value="1"/>
</dbReference>
<comment type="subcellular location">
    <subcellularLocation>
        <location evidence="1">Nucleus</location>
    </subcellularLocation>
</comment>
<feature type="region of interest" description="Disordered" evidence="8">
    <location>
        <begin position="736"/>
        <end position="755"/>
    </location>
</feature>
<accession>A0A061H616</accession>
<evidence type="ECO:0000313" key="11">
    <source>
        <dbReference type="Proteomes" id="UP000053664"/>
    </source>
</evidence>
<protein>
    <recommendedName>
        <fullName evidence="6">TBP-associated factor 6</fullName>
    </recommendedName>
    <alternativeName>
        <fullName evidence="7">Transcription initiation factor TFIID subunit 6</fullName>
    </alternativeName>
</protein>
<feature type="region of interest" description="Disordered" evidence="8">
    <location>
        <begin position="526"/>
        <end position="574"/>
    </location>
</feature>
<gene>
    <name evidence="10" type="ORF">PFL1_06455</name>
</gene>
<dbReference type="EMBL" id="KE361648">
    <property type="protein sequence ID" value="EPQ26001.1"/>
    <property type="molecule type" value="Genomic_DNA"/>
</dbReference>
<feature type="region of interest" description="Disordered" evidence="8">
    <location>
        <begin position="1"/>
        <end position="47"/>
    </location>
</feature>
<dbReference type="GO" id="GO:0000124">
    <property type="term" value="C:SAGA complex"/>
    <property type="evidence" value="ECO:0007669"/>
    <property type="project" value="InterPro"/>
</dbReference>
<dbReference type="KEGG" id="pfp:PFL1_06455"/>
<proteinExistence type="inferred from homology"/>
<feature type="compositionally biased region" description="Low complexity" evidence="8">
    <location>
        <begin position="8"/>
        <end position="38"/>
    </location>
</feature>
<dbReference type="GO" id="GO:0016251">
    <property type="term" value="F:RNA polymerase II general transcription initiation factor activity"/>
    <property type="evidence" value="ECO:0007669"/>
    <property type="project" value="InterPro"/>
</dbReference>
<comment type="similarity">
    <text evidence="2">Belongs to the TAF6 family.</text>
</comment>
<feature type="region of interest" description="Disordered" evidence="8">
    <location>
        <begin position="629"/>
        <end position="661"/>
    </location>
</feature>
<dbReference type="Gene3D" id="1.10.20.10">
    <property type="entry name" value="Histone, subunit A"/>
    <property type="match status" value="1"/>
</dbReference>
<evidence type="ECO:0000259" key="9">
    <source>
        <dbReference type="SMART" id="SM00803"/>
    </source>
</evidence>
<dbReference type="GO" id="GO:0046695">
    <property type="term" value="C:SLIK (SAGA-like) complex"/>
    <property type="evidence" value="ECO:0007669"/>
    <property type="project" value="InterPro"/>
</dbReference>
<name>A0A061H616_9BASI</name>
<dbReference type="OrthoDB" id="361039at2759"/>
<sequence>MAPSTKPSASASTTAAATNNAQTGGAANGSAAPPNANGSTGGLGLSASSSSTPLGLPFAGAPTSVYPTDTVRDVAESLGIANFKDNVAAALAADVEYRIREIVQDATKFMRHSKRDQLKTSDIDAALRGRNIEPLYGFLPSSAGRLATSRYTAGPSFRKVQTASGVPLHYVEDEEIDFDKILEAGPRIGVGKGVGWGAHWLAIEGVQPALPQNPSPADLAEVVGPVGFAGPVAAQTTAAAPAAKAVAVAGTGAGDAQAVAKPLVKHILSRELQLYYERLTKAIVSPPPEADEDFDDADDDNDNVDDRAGVASGKGTDDMDIDDEEQKGIVTPPRPGAAPALPLKTFEKKGSGNRVRDAALASLRGDPGLHQLVPYLVQFVGGKVIEILRGGAGQVDGAELDRLHGGEGREISTADNHMLSVMLSTVHAVLVNPHIFVEPYLHQMMPSILSILLTTSLAEPGLDAQSTHEIDNPLITAGPSSYSLRAYASALLAHIVEKHGPSYPSLKPRIVTTLLKALLAGALPDAGPTTASTQTSSVNGGDPHHRGRSASRALSADRTGAGRPGPRPEPGTKVGAIMGLRRLGKASFKVLLQGSLAIGKGEGQGQGEDESEPKCPLFLLGGWMQAWEEGDHNNGALSGSDAHGDGDDEGRRKSRQTRERQLRPILREITGGLHALLPPFVPTTTEVTGTDEERTAALQRAYGAYWMDRVIARDGRARIALEIEAGLRGTALEDLASAKRDRDRGGEVKTESKSG</sequence>
<dbReference type="PANTHER" id="PTHR10221:SF9">
    <property type="entry name" value="TRANSCRIPTION INITIATION FACTOR TFIID SUBUNIT 6"/>
    <property type="match status" value="1"/>
</dbReference>
<feature type="compositionally biased region" description="Polar residues" evidence="8">
    <location>
        <begin position="529"/>
        <end position="539"/>
    </location>
</feature>
<dbReference type="InterPro" id="IPR046344">
    <property type="entry name" value="TAF6_C_sf"/>
</dbReference>